<dbReference type="PANTHER" id="PTHR30161">
    <property type="entry name" value="FLAGELLAR EXPORT PROTEIN, MEMBRANE FLHA SUBUNIT-RELATED"/>
    <property type="match status" value="1"/>
</dbReference>
<dbReference type="GO" id="GO:0005886">
    <property type="term" value="C:plasma membrane"/>
    <property type="evidence" value="ECO:0007669"/>
    <property type="project" value="UniProtKB-SubCell"/>
</dbReference>
<keyword evidence="7" id="KW-1006">Bacterial flagellum protein export</keyword>
<dbReference type="InterPro" id="IPR042194">
    <property type="entry name" value="FHIPEP_1"/>
</dbReference>
<dbReference type="Pfam" id="PF00771">
    <property type="entry name" value="FHIPEP"/>
    <property type="match status" value="1"/>
</dbReference>
<comment type="similarity">
    <text evidence="2 7">Belongs to the FHIPEP (flagella/HR/invasion proteins export pore) family.</text>
</comment>
<proteinExistence type="inferred from homology"/>
<evidence type="ECO:0000256" key="5">
    <source>
        <dbReference type="ARBA" id="ARBA00022989"/>
    </source>
</evidence>
<keyword evidence="8" id="KW-0966">Cell projection</keyword>
<feature type="transmembrane region" description="Helical" evidence="7">
    <location>
        <begin position="71"/>
        <end position="91"/>
    </location>
</feature>
<feature type="transmembrane region" description="Helical" evidence="7">
    <location>
        <begin position="285"/>
        <end position="310"/>
    </location>
</feature>
<feature type="transmembrane region" description="Helical" evidence="7">
    <location>
        <begin position="12"/>
        <end position="34"/>
    </location>
</feature>
<protein>
    <recommendedName>
        <fullName evidence="7">Flagellar biosynthesis protein FlhA</fullName>
    </recommendedName>
</protein>
<keyword evidence="9" id="KW-1185">Reference proteome</keyword>
<keyword evidence="3 7" id="KW-1003">Cell membrane</keyword>
<gene>
    <name evidence="7 8" type="primary">flhA</name>
    <name evidence="8" type="ORF">G3446_01130</name>
</gene>
<keyword evidence="8" id="KW-0969">Cilium</keyword>
<keyword evidence="7" id="KW-1005">Bacterial flagellum biogenesis</keyword>
<comment type="subcellular location">
    <subcellularLocation>
        <location evidence="1 7">Cell membrane</location>
        <topology evidence="1 7">Multi-pass membrane protein</topology>
    </subcellularLocation>
</comment>
<dbReference type="InterPro" id="IPR042196">
    <property type="entry name" value="FHIPEP_4"/>
</dbReference>
<evidence type="ECO:0000256" key="3">
    <source>
        <dbReference type="ARBA" id="ARBA00022475"/>
    </source>
</evidence>
<sequence length="702" mass="74795">MATIAERLGGIGRMGLVTPFLLVALLGMLVLPLPPFALDLLFTFNIALSLVVVMVAVYTPRPVDFASFPTVLLLATLLRLALNVASTRVILLNGGDGTDAAGQVIQAFGEFVLGGNFAIGVVVFSILVIINFVVVTKGAGRVSEVSARFTLDAMPGKQMAIDADLNAGLISQEDARTRREDVAQEADFYGSMDGASKFVRGDAIAGILILFINILGGIVIGTTQHGMTMADATNNFVLLSIGDGLVAQLPSLLLSSATAIIVTRASTSQDMGQQVFGQMFANPRVLYVAGGVIGILGLIPGMPNLVFLGLASMLGGAGYSIGKGKAEPGSDVVERLPEGMELPAPEERELSWEDVPPVDLVSLEVGYRLIPLVDRSQDGQLMGRIKGIRRKLSQEFGFLIQPVHIRDNLELGPNQYRIALLGVTTAEAEVFPDRELAINPGQVFGKVEGTPTKDPTFNLDALWIDPANRDAAQAAGYTVVDAATVIATHLSQVFRENAHRLIGHEEVQHLLDQLSRRSPKLVENLLGSKAISLGVVLKVLQNLLAEQVSIRDLRTIAEILAERSAKSQDPAALTAAVRVALARSIVQDLVGPDEELPLIALDPSLEQLLHKSLQGSQGETIGIEPGLAERVQRSVTDAARRQEAEGAPAVLVVAPEIRSWIAGWLRGAVRSLTVLAFTEIPDNRRIRVVATVGKGDTAQARA</sequence>
<dbReference type="PRINTS" id="PR00949">
    <property type="entry name" value="TYPE3IMAPROT"/>
</dbReference>
<keyword evidence="5 7" id="KW-1133">Transmembrane helix</keyword>
<reference evidence="8 9" key="1">
    <citation type="submission" date="2020-02" db="EMBL/GenBank/DDBJ databases">
        <title>Genome sequences of Thiorhodococcus mannitoliphagus and Thiorhodococcus minor, purple sulfur photosynthetic bacteria in the gammaproteobacterial family, Chromatiaceae.</title>
        <authorList>
            <person name="Aviles F.A."/>
            <person name="Meyer T.E."/>
            <person name="Kyndt J.A."/>
        </authorList>
    </citation>
    <scope>NUCLEOTIDE SEQUENCE [LARGE SCALE GENOMIC DNA]</scope>
    <source>
        <strain evidence="8 9">DSM 11518</strain>
    </source>
</reference>
<feature type="transmembrane region" description="Helical" evidence="7">
    <location>
        <begin position="40"/>
        <end position="59"/>
    </location>
</feature>
<dbReference type="InterPro" id="IPR025505">
    <property type="entry name" value="FHIPEP_CS"/>
</dbReference>
<feature type="transmembrane region" description="Helical" evidence="7">
    <location>
        <begin position="111"/>
        <end position="134"/>
    </location>
</feature>
<dbReference type="EMBL" id="JAAIJQ010000002">
    <property type="protein sequence ID" value="NEV60505.1"/>
    <property type="molecule type" value="Genomic_DNA"/>
</dbReference>
<comment type="function">
    <text evidence="7">Required for formation of the rod structure of the flagellar apparatus. Together with FliI and FliH, may constitute the export apparatus of flagellin.</text>
</comment>
<dbReference type="NCBIfam" id="TIGR01398">
    <property type="entry name" value="FlhA"/>
    <property type="match status" value="1"/>
</dbReference>
<dbReference type="Proteomes" id="UP000483379">
    <property type="component" value="Unassembled WGS sequence"/>
</dbReference>
<dbReference type="GO" id="GO:0009306">
    <property type="term" value="P:protein secretion"/>
    <property type="evidence" value="ECO:0007669"/>
    <property type="project" value="InterPro"/>
</dbReference>
<keyword evidence="6 7" id="KW-0472">Membrane</keyword>
<keyword evidence="7" id="KW-0653">Protein transport</keyword>
<evidence type="ECO:0000256" key="1">
    <source>
        <dbReference type="ARBA" id="ARBA00004651"/>
    </source>
</evidence>
<evidence type="ECO:0000256" key="4">
    <source>
        <dbReference type="ARBA" id="ARBA00022692"/>
    </source>
</evidence>
<dbReference type="PIRSF" id="PIRSF005419">
    <property type="entry name" value="FlhA"/>
    <property type="match status" value="1"/>
</dbReference>
<keyword evidence="4 7" id="KW-0812">Transmembrane</keyword>
<evidence type="ECO:0000313" key="9">
    <source>
        <dbReference type="Proteomes" id="UP000483379"/>
    </source>
</evidence>
<feature type="transmembrane region" description="Helical" evidence="7">
    <location>
        <begin position="245"/>
        <end position="265"/>
    </location>
</feature>
<dbReference type="Gene3D" id="1.10.8.540">
    <property type="entry name" value="FHIPEP family, domain 3"/>
    <property type="match status" value="1"/>
</dbReference>
<accession>A0A6M0JWI3</accession>
<dbReference type="InterPro" id="IPR042193">
    <property type="entry name" value="FHIPEP_3"/>
</dbReference>
<evidence type="ECO:0000256" key="7">
    <source>
        <dbReference type="RuleBase" id="RU364093"/>
    </source>
</evidence>
<evidence type="ECO:0000256" key="6">
    <source>
        <dbReference type="ARBA" id="ARBA00023136"/>
    </source>
</evidence>
<dbReference type="RefSeq" id="WP_164450546.1">
    <property type="nucleotide sequence ID" value="NZ_JAAIJQ010000002.1"/>
</dbReference>
<dbReference type="Gene3D" id="3.40.50.12790">
    <property type="entry name" value="FHIPEP family, domain 4"/>
    <property type="match status" value="1"/>
</dbReference>
<dbReference type="Gene3D" id="3.40.30.60">
    <property type="entry name" value="FHIPEP family, domain 1"/>
    <property type="match status" value="1"/>
</dbReference>
<dbReference type="InterPro" id="IPR001712">
    <property type="entry name" value="T3SS_FHIPEP"/>
</dbReference>
<evidence type="ECO:0000256" key="2">
    <source>
        <dbReference type="ARBA" id="ARBA00008835"/>
    </source>
</evidence>
<dbReference type="PROSITE" id="PS00994">
    <property type="entry name" value="FHIPEP"/>
    <property type="match status" value="1"/>
</dbReference>
<feature type="transmembrane region" description="Helical" evidence="7">
    <location>
        <begin position="203"/>
        <end position="225"/>
    </location>
</feature>
<evidence type="ECO:0000313" key="8">
    <source>
        <dbReference type="EMBL" id="NEV60505.1"/>
    </source>
</evidence>
<keyword evidence="8" id="KW-0282">Flagellum</keyword>
<dbReference type="PANTHER" id="PTHR30161:SF1">
    <property type="entry name" value="FLAGELLAR BIOSYNTHESIS PROTEIN FLHA-RELATED"/>
    <property type="match status" value="1"/>
</dbReference>
<comment type="caution">
    <text evidence="8">The sequence shown here is derived from an EMBL/GenBank/DDBJ whole genome shotgun (WGS) entry which is preliminary data.</text>
</comment>
<dbReference type="AlphaFoldDB" id="A0A6M0JWI3"/>
<dbReference type="InterPro" id="IPR006301">
    <property type="entry name" value="FlhA"/>
</dbReference>
<keyword evidence="7" id="KW-0813">Transport</keyword>
<name>A0A6M0JWI3_9GAMM</name>
<dbReference type="GO" id="GO:0044780">
    <property type="term" value="P:bacterial-type flagellum assembly"/>
    <property type="evidence" value="ECO:0007669"/>
    <property type="project" value="InterPro"/>
</dbReference>
<organism evidence="8 9">
    <name type="scientific">Thiorhodococcus minor</name>
    <dbReference type="NCBI Taxonomy" id="57489"/>
    <lineage>
        <taxon>Bacteria</taxon>
        <taxon>Pseudomonadati</taxon>
        <taxon>Pseudomonadota</taxon>
        <taxon>Gammaproteobacteria</taxon>
        <taxon>Chromatiales</taxon>
        <taxon>Chromatiaceae</taxon>
        <taxon>Thiorhodococcus</taxon>
    </lineage>
</organism>